<comment type="caution">
    <text evidence="2">The sequence shown here is derived from an EMBL/GenBank/DDBJ whole genome shotgun (WGS) entry which is preliminary data.</text>
</comment>
<evidence type="ECO:0008006" key="4">
    <source>
        <dbReference type="Google" id="ProtNLM"/>
    </source>
</evidence>
<keyword evidence="3" id="KW-1185">Reference proteome</keyword>
<evidence type="ECO:0000313" key="3">
    <source>
        <dbReference type="Proteomes" id="UP000316727"/>
    </source>
</evidence>
<sequence>MRTTPHTFLVASALLLAGCTENSEETTQASSNQNAPASKNATMALNPPHGEPGHNCALPVGAPLDGTPLPRLIRPNLSPITPAGMNPPHGQPGHDCSIPVGAPLGSK</sequence>
<evidence type="ECO:0000313" key="2">
    <source>
        <dbReference type="EMBL" id="TPE44089.1"/>
    </source>
</evidence>
<dbReference type="EMBL" id="VFRQ01000005">
    <property type="protein sequence ID" value="TPE44089.1"/>
    <property type="molecule type" value="Genomic_DNA"/>
</dbReference>
<dbReference type="Proteomes" id="UP000316727">
    <property type="component" value="Unassembled WGS sequence"/>
</dbReference>
<protein>
    <recommendedName>
        <fullName evidence="4">Lipoprotein</fullName>
    </recommendedName>
</protein>
<feature type="compositionally biased region" description="Polar residues" evidence="1">
    <location>
        <begin position="25"/>
        <end position="43"/>
    </location>
</feature>
<gene>
    <name evidence="2" type="ORF">FJM65_11780</name>
</gene>
<dbReference type="AlphaFoldDB" id="A0A501W3B1"/>
<dbReference type="RefSeq" id="WP_140621714.1">
    <property type="nucleotide sequence ID" value="NZ_VFRQ01000005.1"/>
</dbReference>
<organism evidence="2 3">
    <name type="scientific">Pontibacter mangrovi</name>
    <dbReference type="NCBI Taxonomy" id="2589816"/>
    <lineage>
        <taxon>Bacteria</taxon>
        <taxon>Pseudomonadati</taxon>
        <taxon>Bacteroidota</taxon>
        <taxon>Cytophagia</taxon>
        <taxon>Cytophagales</taxon>
        <taxon>Hymenobacteraceae</taxon>
        <taxon>Pontibacter</taxon>
    </lineage>
</organism>
<reference evidence="2 3" key="1">
    <citation type="submission" date="2019-06" db="EMBL/GenBank/DDBJ databases">
        <title>A novel bacterium of genus Pontibacter, isolated from marine sediment.</title>
        <authorList>
            <person name="Huang H."/>
            <person name="Mo K."/>
            <person name="Hu Y."/>
        </authorList>
    </citation>
    <scope>NUCLEOTIDE SEQUENCE [LARGE SCALE GENOMIC DNA]</scope>
    <source>
        <strain evidence="2 3">HB172049</strain>
    </source>
</reference>
<proteinExistence type="predicted"/>
<evidence type="ECO:0000256" key="1">
    <source>
        <dbReference type="SAM" id="MobiDB-lite"/>
    </source>
</evidence>
<dbReference type="PROSITE" id="PS51257">
    <property type="entry name" value="PROKAR_LIPOPROTEIN"/>
    <property type="match status" value="1"/>
</dbReference>
<name>A0A501W3B1_9BACT</name>
<dbReference type="OrthoDB" id="678557at2"/>
<accession>A0A501W3B1</accession>
<feature type="region of interest" description="Disordered" evidence="1">
    <location>
        <begin position="21"/>
        <end position="107"/>
    </location>
</feature>